<keyword evidence="9" id="KW-0961">Cell wall biogenesis/degradation</keyword>
<dbReference type="EMBL" id="LC043073">
    <property type="protein sequence ID" value="BAH11452.1"/>
    <property type="molecule type" value="Genomic_DNA"/>
</dbReference>
<dbReference type="FunFam" id="2.10.70.40:FF:000001">
    <property type="entry name" value="Flagellar assembly peptidoglycan hydrolase FlgJ"/>
    <property type="match status" value="1"/>
</dbReference>
<dbReference type="GO" id="GO:0071973">
    <property type="term" value="P:bacterial-type flagellum-dependent cell motility"/>
    <property type="evidence" value="ECO:0007669"/>
    <property type="project" value="TreeGrafter"/>
</dbReference>
<comment type="subcellular location">
    <subcellularLocation>
        <location evidence="2">Periplasm</location>
    </subcellularLocation>
</comment>
<evidence type="ECO:0007829" key="15">
    <source>
        <dbReference type="PDB" id="3VWO"/>
    </source>
</evidence>
<dbReference type="GO" id="GO:0071555">
    <property type="term" value="P:cell wall organization"/>
    <property type="evidence" value="ECO:0007669"/>
    <property type="project" value="UniProtKB-KW"/>
</dbReference>
<evidence type="ECO:0000256" key="2">
    <source>
        <dbReference type="ARBA" id="ARBA00004418"/>
    </source>
</evidence>
<evidence type="ECO:0007829" key="13">
    <source>
        <dbReference type="PDB" id="2ZYC"/>
    </source>
</evidence>
<dbReference type="PANTHER" id="PTHR33308">
    <property type="entry name" value="PEPTIDOGLYCAN HYDROLASE FLGJ"/>
    <property type="match status" value="1"/>
</dbReference>
<dbReference type="InterPro" id="IPR019301">
    <property type="entry name" value="Flagellar_prot_FlgJ_N"/>
</dbReference>
<organism evidence="12">
    <name type="scientific">Sphingomonas sp. A1</name>
    <dbReference type="NCBI Taxonomy" id="90322"/>
    <lineage>
        <taxon>Bacteria</taxon>
        <taxon>Pseudomonadati</taxon>
        <taxon>Pseudomonadota</taxon>
        <taxon>Alphaproteobacteria</taxon>
        <taxon>Sphingomonadales</taxon>
        <taxon>Sphingomonadaceae</taxon>
        <taxon>Sphingomonas</taxon>
    </lineage>
</organism>
<dbReference type="PRINTS" id="PR01002">
    <property type="entry name" value="FLGFLGJ"/>
</dbReference>
<comment type="similarity">
    <text evidence="4">In the C-terminal section; belongs to the glycosyl hydrolase 73 family.</text>
</comment>
<accession>B7XH69</accession>
<dbReference type="SMR" id="B7XH69"/>
<reference evidence="13" key="1">
    <citation type="journal article" date="2009" name="Biochem. Biophys. Res. Commun.">
        <title>Crystal structure of the glycosidase family 73 peptidoglycan hydrolase FlgJ.</title>
        <authorList>
            <person name="Hashimoto W."/>
            <person name="Ochiai A."/>
            <person name="Momma K."/>
            <person name="Itoh T."/>
            <person name="Mikami B."/>
            <person name="Maruyama Y."/>
            <person name="Murata K."/>
        </authorList>
    </citation>
    <scope>X-RAY CRYSTALLOGRAPHY (1.74 ANGSTROMS) OF 152-313</scope>
</reference>
<dbReference type="PDB" id="2ZYC">
    <property type="method" value="X-ray"/>
    <property type="resolution" value="1.74 A"/>
    <property type="chains" value="A=152-313"/>
</dbReference>
<dbReference type="GO" id="GO:0016798">
    <property type="term" value="F:hydrolase activity, acting on glycosyl bonds"/>
    <property type="evidence" value="ECO:0007669"/>
    <property type="project" value="UniProtKB-KW"/>
</dbReference>
<keyword evidence="13 14" id="KW-0002">3D-structure</keyword>
<reference evidence="15" key="3">
    <citation type="submission" date="2012-08" db="PDB data bank">
        <title>Crystal structure of peptidoglycan hydrolase mutant from Sphingomonas sp. A1.</title>
        <authorList>
            <person name="Maruyama Y."/>
            <person name="Mikami B."/>
            <person name="Hashimoto W."/>
            <person name="Murata K."/>
        </authorList>
    </citation>
    <scope>X-RAY CRYSTALLOGRAPHY (1.80 ANGSTROMS) OF 154-305</scope>
</reference>
<dbReference type="PANTHER" id="PTHR33308:SF9">
    <property type="entry name" value="PEPTIDOGLYCAN HYDROLASE FLGJ"/>
    <property type="match status" value="1"/>
</dbReference>
<evidence type="ECO:0000313" key="12">
    <source>
        <dbReference type="EMBL" id="BAH11452.1"/>
    </source>
</evidence>
<comment type="function">
    <text evidence="1">Flagellum-specific muramidase which hydrolyzes the peptidoglycan layer to assemble the rod structure in the periplasmic space.</text>
</comment>
<protein>
    <recommendedName>
        <fullName evidence="5">Peptidoglycan hydrolase FlgJ</fullName>
    </recommendedName>
    <alternativeName>
        <fullName evidence="10">Muramidase FlgJ</fullName>
    </alternativeName>
</protein>
<keyword evidence="7 12" id="KW-0378">Hydrolase</keyword>
<evidence type="ECO:0000256" key="6">
    <source>
        <dbReference type="ARBA" id="ARBA00022764"/>
    </source>
</evidence>
<evidence type="ECO:0000256" key="7">
    <source>
        <dbReference type="ARBA" id="ARBA00022801"/>
    </source>
</evidence>
<sequence length="313" mass="33436">MHCAPSWKSSDERRTMLDQINTLDPNSLTALKRMSKDNSPAAIKGAAQQFEALFLQNMLKSMRDATVTSDAMGSETTRFYQGLYDQQLAAMMAQRGGIGLADVMEKQMGAQAASAQNAAAAGASSAGNVPLSLDAARAAAAHTASGDKVPTTPQAFVDATWPQAAKAAQSLGVPAHFLVAQAALETGWGKSQIRNKDGTPSYNLFNIKAGSNWTGKVVEARTVEYENGQRKVRVERFRAYDSYEQAFQDYADLVGNSPRYAKVAGKTDGHAFARALQEGGYATDPSYADKLARVINGNALRQRLMASAASARG</sequence>
<evidence type="ECO:0000256" key="8">
    <source>
        <dbReference type="ARBA" id="ARBA00023295"/>
    </source>
</evidence>
<dbReference type="CAZy" id="GH73">
    <property type="family name" value="Glycoside Hydrolase Family 73"/>
</dbReference>
<proteinExistence type="evidence at protein level"/>
<reference evidence="14" key="2">
    <citation type="journal article" date="2010" name="J. Basic Microbiol.">
        <title>Mutational studies of the peptidoglycan hydrolase FlgJ of Sphingomonas sp. strain A1.</title>
        <authorList>
            <person name="Maruyama Y."/>
            <person name="Ochiai A."/>
            <person name="Itoh T."/>
            <person name="Mikami B."/>
            <person name="Hashimoto W."/>
            <person name="Murata K."/>
        </authorList>
    </citation>
    <scope>X-RAY CRYSTALLOGRAPHY (1.75 ANGSTROMS) OF 152-313</scope>
</reference>
<dbReference type="EvolutionaryTrace" id="B7XH69"/>
<evidence type="ECO:0000259" key="11">
    <source>
        <dbReference type="SMART" id="SM00047"/>
    </source>
</evidence>
<dbReference type="Pfam" id="PF10135">
    <property type="entry name" value="Rod-binding"/>
    <property type="match status" value="1"/>
</dbReference>
<evidence type="ECO:0000256" key="9">
    <source>
        <dbReference type="ARBA" id="ARBA00023316"/>
    </source>
</evidence>
<evidence type="ECO:0000256" key="3">
    <source>
        <dbReference type="ARBA" id="ARBA00006880"/>
    </source>
</evidence>
<evidence type="ECO:0000256" key="1">
    <source>
        <dbReference type="ARBA" id="ARBA00002954"/>
    </source>
</evidence>
<dbReference type="GO" id="GO:0042597">
    <property type="term" value="C:periplasmic space"/>
    <property type="evidence" value="ECO:0007669"/>
    <property type="project" value="UniProtKB-SubCell"/>
</dbReference>
<dbReference type="Gene3D" id="1.10.530.10">
    <property type="match status" value="1"/>
</dbReference>
<evidence type="ECO:0007829" key="14">
    <source>
        <dbReference type="PDB" id="3K3T"/>
    </source>
</evidence>
<dbReference type="InterPro" id="IPR002901">
    <property type="entry name" value="MGlyc_endo_b_GlcNAc-like_dom"/>
</dbReference>
<dbReference type="PDBsum" id="2ZYC"/>
<dbReference type="PDB" id="3VWO">
    <property type="method" value="X-ray"/>
    <property type="resolution" value="1.80 A"/>
    <property type="chains" value="A=154-305"/>
</dbReference>
<dbReference type="SMART" id="SM00047">
    <property type="entry name" value="LYZ2"/>
    <property type="match status" value="1"/>
</dbReference>
<dbReference type="InterPro" id="IPR013377">
    <property type="entry name" value="FlgJ"/>
</dbReference>
<feature type="domain" description="Mannosyl-glycoprotein endo-beta-N-acetylglucosamidase-like" evidence="11">
    <location>
        <begin position="146"/>
        <end position="304"/>
    </location>
</feature>
<dbReference type="Gene3D" id="2.10.70.40">
    <property type="entry name" value="peptidoglycan hydrolase"/>
    <property type="match status" value="1"/>
</dbReference>
<keyword evidence="6" id="KW-0574">Periplasm</keyword>
<dbReference type="GO" id="GO:0044780">
    <property type="term" value="P:bacterial-type flagellum assembly"/>
    <property type="evidence" value="ECO:0007669"/>
    <property type="project" value="InterPro"/>
</dbReference>
<dbReference type="Pfam" id="PF01832">
    <property type="entry name" value="Glucosaminidase"/>
    <property type="match status" value="1"/>
</dbReference>
<evidence type="ECO:0000256" key="10">
    <source>
        <dbReference type="ARBA" id="ARBA00030835"/>
    </source>
</evidence>
<dbReference type="GO" id="GO:0004040">
    <property type="term" value="F:amidase activity"/>
    <property type="evidence" value="ECO:0007669"/>
    <property type="project" value="InterPro"/>
</dbReference>
<keyword evidence="8" id="KW-0326">Glycosidase</keyword>
<dbReference type="InterPro" id="IPR023346">
    <property type="entry name" value="Lysozyme-like_dom_sf"/>
</dbReference>
<dbReference type="SUPFAM" id="SSF53955">
    <property type="entry name" value="Lysozyme-like"/>
    <property type="match status" value="1"/>
</dbReference>
<dbReference type="PDB" id="3K3T">
    <property type="method" value="X-ray"/>
    <property type="resolution" value="1.75 A"/>
    <property type="chains" value="A=152-313"/>
</dbReference>
<comment type="similarity">
    <text evidence="3">In the N-terminal section; belongs to the FlgJ family.</text>
</comment>
<dbReference type="PDBsum" id="3VWO"/>
<reference evidence="12" key="4">
    <citation type="submission" date="2015-04" db="EMBL/GenBank/DDBJ databases">
        <title>Formation of a single polar flagellum by lateral and polar bacterial flagellar gene sets.</title>
        <authorList>
            <person name="Maruyama Y."/>
            <person name="Kobayashi M."/>
            <person name="Murata K."/>
            <person name="Hashimoto W."/>
        </authorList>
    </citation>
    <scope>NUCLEOTIDE SEQUENCE</scope>
    <source>
        <strain evidence="12">A1</strain>
    </source>
</reference>
<name>B7XH69_9SPHN</name>
<evidence type="ECO:0000256" key="4">
    <source>
        <dbReference type="ARBA" id="ARBA00007974"/>
    </source>
</evidence>
<dbReference type="PDBsum" id="3K3T"/>
<dbReference type="InterPro" id="IPR051056">
    <property type="entry name" value="Glycosyl_Hydrolase_73"/>
</dbReference>
<dbReference type="NCBIfam" id="TIGR02541">
    <property type="entry name" value="flagell_FlgJ"/>
    <property type="match status" value="1"/>
</dbReference>
<gene>
    <name evidence="12" type="primary">flgJ</name>
</gene>
<evidence type="ECO:0000256" key="5">
    <source>
        <dbReference type="ARBA" id="ARBA00013433"/>
    </source>
</evidence>
<dbReference type="AlphaFoldDB" id="B7XH69"/>